<dbReference type="GO" id="GO:0003697">
    <property type="term" value="F:single-stranded DNA binding"/>
    <property type="evidence" value="ECO:0007669"/>
    <property type="project" value="TreeGrafter"/>
</dbReference>
<keyword evidence="3" id="KW-1185">Reference proteome</keyword>
<feature type="compositionally biased region" description="Polar residues" evidence="1">
    <location>
        <begin position="592"/>
        <end position="614"/>
    </location>
</feature>
<dbReference type="EMBL" id="JAODUO010000043">
    <property type="protein sequence ID" value="KAK2191880.1"/>
    <property type="molecule type" value="Genomic_DNA"/>
</dbReference>
<feature type="region of interest" description="Disordered" evidence="1">
    <location>
        <begin position="592"/>
        <end position="642"/>
    </location>
</feature>
<dbReference type="GO" id="GO:0000712">
    <property type="term" value="P:resolution of meiotic recombination intermediates"/>
    <property type="evidence" value="ECO:0007669"/>
    <property type="project" value="InterPro"/>
</dbReference>
<reference evidence="2" key="1">
    <citation type="journal article" date="2023" name="Mol. Biol. Evol.">
        <title>Third-Generation Sequencing Reveals the Adaptive Role of the Epigenome in Three Deep-Sea Polychaetes.</title>
        <authorList>
            <person name="Perez M."/>
            <person name="Aroh O."/>
            <person name="Sun Y."/>
            <person name="Lan Y."/>
            <person name="Juniper S.K."/>
            <person name="Young C.R."/>
            <person name="Angers B."/>
            <person name="Qian P.Y."/>
        </authorList>
    </citation>
    <scope>NUCLEOTIDE SEQUENCE</scope>
    <source>
        <strain evidence="2">R07B-5</strain>
    </source>
</reference>
<dbReference type="Pfam" id="PF17825">
    <property type="entry name" value="DUF5587"/>
    <property type="match status" value="1"/>
</dbReference>
<dbReference type="PANTHER" id="PTHR35668">
    <property type="entry name" value="PROTEIN SHORTAGE IN CHIASMATA 1 ORTHOLOG"/>
    <property type="match status" value="1"/>
</dbReference>
<comment type="caution">
    <text evidence="2">The sequence shown here is derived from an EMBL/GenBank/DDBJ whole genome shotgun (WGS) entry which is preliminary data.</text>
</comment>
<feature type="compositionally biased region" description="Polar residues" evidence="1">
    <location>
        <begin position="554"/>
        <end position="565"/>
    </location>
</feature>
<name>A0AAD9PC47_RIDPI</name>
<dbReference type="GO" id="GO:0016887">
    <property type="term" value="F:ATP hydrolysis activity"/>
    <property type="evidence" value="ECO:0007669"/>
    <property type="project" value="InterPro"/>
</dbReference>
<dbReference type="InterPro" id="IPR039991">
    <property type="entry name" value="SHOC1"/>
</dbReference>
<gene>
    <name evidence="2" type="ORF">NP493_43g01012</name>
</gene>
<protein>
    <submittedName>
        <fullName evidence="2">Uncharacterized protein</fullName>
    </submittedName>
</protein>
<dbReference type="PANTHER" id="PTHR35668:SF1">
    <property type="entry name" value="PROTEIN SHORTAGE IN CHIASMATA 1 ORTHOLOG"/>
    <property type="match status" value="1"/>
</dbReference>
<organism evidence="2 3">
    <name type="scientific">Ridgeia piscesae</name>
    <name type="common">Tubeworm</name>
    <dbReference type="NCBI Taxonomy" id="27915"/>
    <lineage>
        <taxon>Eukaryota</taxon>
        <taxon>Metazoa</taxon>
        <taxon>Spiralia</taxon>
        <taxon>Lophotrochozoa</taxon>
        <taxon>Annelida</taxon>
        <taxon>Polychaeta</taxon>
        <taxon>Sedentaria</taxon>
        <taxon>Canalipalpata</taxon>
        <taxon>Sabellida</taxon>
        <taxon>Siboglinidae</taxon>
        <taxon>Ridgeia</taxon>
    </lineage>
</organism>
<proteinExistence type="predicted"/>
<evidence type="ECO:0000256" key="1">
    <source>
        <dbReference type="SAM" id="MobiDB-lite"/>
    </source>
</evidence>
<dbReference type="Proteomes" id="UP001209878">
    <property type="component" value="Unassembled WGS sequence"/>
</dbReference>
<sequence length="857" mass="96722">MLQAALQYRALLNRTLLAVPQHLEQIEKYAHCGTLSDDAYRKPWVRACANLKQLQLDDANLQADVAALPGKVVSQVEPFVSDRVLCYNDFGGIYEMVPSSNPESEDSVEDEVLRKLADETELLWDSFEKVDLKELHSTTEEGDEKLLEEVSSTDYLAEFAHQMPALESMVKCLKPQLIKDPFVTDSGSHISEVHVMRSDMLYDNNKEQKHSETDNEEVVIYEKEALLHIEEKMLEEELLPSAVNLEKPQLTVETDFCDSELQNFVTKLKQDIITEDNEPPQVVMSAEFEKLSKFSLAQEGLVESLKAPEKMTTSPVATRDISFTCLNEQGLEEQRDLKTSLLESPTSVNTLPLPTSHTHPWRDLQPLHITPFQEMCFMSPNETQALVKQFWQRERYFNEILSLRLPEPDMTAALENVPLSHVIEKLQLRCEESSGALELELSWDPTAGSTSTVLHALAQDRRLQWSSDTRNVEAGTGDEVFDRAPLQEMHDDEISFPIYVCDGKDKYDCFSTDIPAMKKDQLSDYLDNWHSQQDDASHASTARIRKQPEVASKPTVTRNKSTSGKTTERIKPVIEDPLDQFILLRGGPVSEDSWTGPNVELTSKNATTLTSHPQQETREGLKQPSTPNTPGTPGREGRRRSKSKIIQVQLTDDFQEIHRCLQEAAQPFLSLLKQGGHIPHNRDITAFTPDVTRFILKQHEKSRSDSPAQSDDTCIEVYQAVIVLHCLVSAADVLLHGCLQSAVVQLSSLQVKHQTLLKGQLEGVRQHLLRLQCVHQQVHTQHPKLLVMARNIAEWLVRKKRKSPGHDPKILILSRRSMPSLLESIAESASLVADVNPCVQQVATCHAVLDRLLHCLL</sequence>
<dbReference type="GO" id="GO:0000794">
    <property type="term" value="C:condensed nuclear chromosome"/>
    <property type="evidence" value="ECO:0007669"/>
    <property type="project" value="InterPro"/>
</dbReference>
<accession>A0AAD9PC47</accession>
<evidence type="ECO:0000313" key="2">
    <source>
        <dbReference type="EMBL" id="KAK2191880.1"/>
    </source>
</evidence>
<evidence type="ECO:0000313" key="3">
    <source>
        <dbReference type="Proteomes" id="UP001209878"/>
    </source>
</evidence>
<dbReference type="AlphaFoldDB" id="A0AAD9PC47"/>
<feature type="region of interest" description="Disordered" evidence="1">
    <location>
        <begin position="531"/>
        <end position="572"/>
    </location>
</feature>